<dbReference type="EMBL" id="JAHOPB010000002">
    <property type="protein sequence ID" value="MBU8876633.1"/>
    <property type="molecule type" value="Genomic_DNA"/>
</dbReference>
<name>A0ABS6ITT9_9HYPH</name>
<dbReference type="InterPro" id="IPR003726">
    <property type="entry name" value="HCY_dom"/>
</dbReference>
<sequence length="321" mass="34452">MNLAGKYRDSLPQAAGTLFLTDGGIETCLIFHDGLELPLFAVFPLLRDPKSRPLLIRYYERYIEIAHAHGTGFILESPTWRASADWGARLGYSAADVAALNVEAIGLMHELRKAHETPSSPMVVSGCIGPRGDGYVAGEVMPEDAAETYHALQVSAFAEAGADMVTAITMTNTNEAIGIARAARKAGMPVALSFTLETDGRLPTGQTLPEAIMLVDEATANGPAYYMINCAHPNHFDGVLGSDLAWTRRIRGIRANASRRSHQELNDSPDLDAGDPVELGSQYRDLVQAHAQLNVLGGCCGTDHRHVESIALACKRVAGTT</sequence>
<proteinExistence type="predicted"/>
<feature type="binding site" evidence="1">
    <location>
        <position position="299"/>
    </location>
    <ligand>
        <name>Zn(2+)</name>
        <dbReference type="ChEBI" id="CHEBI:29105"/>
    </ligand>
</feature>
<keyword evidence="1" id="KW-0489">Methyltransferase</keyword>
<keyword evidence="1" id="KW-0862">Zinc</keyword>
<keyword evidence="1" id="KW-0479">Metal-binding</keyword>
<evidence type="ECO:0000256" key="1">
    <source>
        <dbReference type="PROSITE-ProRule" id="PRU00333"/>
    </source>
</evidence>
<protein>
    <submittedName>
        <fullName evidence="3">Homocysteine S-methyltransferase family protein</fullName>
    </submittedName>
</protein>
<accession>A0ABS6ITT9</accession>
<feature type="binding site" evidence="1">
    <location>
        <position position="300"/>
    </location>
    <ligand>
        <name>Zn(2+)</name>
        <dbReference type="ChEBI" id="CHEBI:29105"/>
    </ligand>
</feature>
<organism evidence="3 4">
    <name type="scientific">Reyranella humidisoli</name>
    <dbReference type="NCBI Taxonomy" id="2849149"/>
    <lineage>
        <taxon>Bacteria</taxon>
        <taxon>Pseudomonadati</taxon>
        <taxon>Pseudomonadota</taxon>
        <taxon>Alphaproteobacteria</taxon>
        <taxon>Hyphomicrobiales</taxon>
        <taxon>Reyranellaceae</taxon>
        <taxon>Reyranella</taxon>
    </lineage>
</organism>
<dbReference type="PANTHER" id="PTHR11103:SF18">
    <property type="entry name" value="SLR1189 PROTEIN"/>
    <property type="match status" value="1"/>
</dbReference>
<dbReference type="PROSITE" id="PS50970">
    <property type="entry name" value="HCY"/>
    <property type="match status" value="1"/>
</dbReference>
<evidence type="ECO:0000259" key="2">
    <source>
        <dbReference type="PROSITE" id="PS50970"/>
    </source>
</evidence>
<feature type="binding site" evidence="1">
    <location>
        <position position="230"/>
    </location>
    <ligand>
        <name>Zn(2+)</name>
        <dbReference type="ChEBI" id="CHEBI:29105"/>
    </ligand>
</feature>
<comment type="cofactor">
    <cofactor evidence="1">
        <name>Zn(2+)</name>
        <dbReference type="ChEBI" id="CHEBI:29105"/>
    </cofactor>
</comment>
<dbReference type="RefSeq" id="WP_216965580.1">
    <property type="nucleotide sequence ID" value="NZ_JAHOPB010000002.1"/>
</dbReference>
<dbReference type="Pfam" id="PF02574">
    <property type="entry name" value="S-methyl_trans"/>
    <property type="match status" value="1"/>
</dbReference>
<dbReference type="PANTHER" id="PTHR11103">
    <property type="entry name" value="SLR1189 PROTEIN"/>
    <property type="match status" value="1"/>
</dbReference>
<dbReference type="Proteomes" id="UP000727907">
    <property type="component" value="Unassembled WGS sequence"/>
</dbReference>
<evidence type="ECO:0000313" key="4">
    <source>
        <dbReference type="Proteomes" id="UP000727907"/>
    </source>
</evidence>
<reference evidence="3 4" key="1">
    <citation type="submission" date="2021-06" db="EMBL/GenBank/DDBJ databases">
        <authorList>
            <person name="Lee D.H."/>
        </authorList>
    </citation>
    <scope>NUCLEOTIDE SEQUENCE [LARGE SCALE GENOMIC DNA]</scope>
    <source>
        <strain evidence="3 4">MMS21-HV4-11</strain>
    </source>
</reference>
<gene>
    <name evidence="3" type="ORF">KQ910_22860</name>
</gene>
<comment type="caution">
    <text evidence="3">The sequence shown here is derived from an EMBL/GenBank/DDBJ whole genome shotgun (WGS) entry which is preliminary data.</text>
</comment>
<feature type="domain" description="Hcy-binding" evidence="2">
    <location>
        <begin position="7"/>
        <end position="314"/>
    </location>
</feature>
<keyword evidence="1" id="KW-0808">Transferase</keyword>
<keyword evidence="4" id="KW-1185">Reference proteome</keyword>
<evidence type="ECO:0000313" key="3">
    <source>
        <dbReference type="EMBL" id="MBU8876633.1"/>
    </source>
</evidence>